<protein>
    <recommendedName>
        <fullName evidence="5">Pilus assembly protein PilP</fullName>
    </recommendedName>
</protein>
<proteinExistence type="predicted"/>
<evidence type="ECO:0000313" key="4">
    <source>
        <dbReference type="Proteomes" id="UP000197596"/>
    </source>
</evidence>
<dbReference type="RefSeq" id="WP_088751976.1">
    <property type="nucleotide sequence ID" value="NZ_NJGU01000009.1"/>
</dbReference>
<evidence type="ECO:0000313" key="3">
    <source>
        <dbReference type="EMBL" id="OWY27885.1"/>
    </source>
</evidence>
<evidence type="ECO:0000256" key="1">
    <source>
        <dbReference type="SAM" id="MobiDB-lite"/>
    </source>
</evidence>
<feature type="chain" id="PRO_5012670547" description="Pilus assembly protein PilP" evidence="2">
    <location>
        <begin position="23"/>
        <end position="203"/>
    </location>
</feature>
<accession>A0A246WNF1</accession>
<feature type="signal peptide" evidence="2">
    <location>
        <begin position="1"/>
        <end position="22"/>
    </location>
</feature>
<gene>
    <name evidence="3" type="ORF">CEJ42_17540</name>
</gene>
<dbReference type="Gene3D" id="2.30.30.830">
    <property type="match status" value="1"/>
</dbReference>
<dbReference type="InterPro" id="IPR007446">
    <property type="entry name" value="PilP"/>
</dbReference>
<feature type="region of interest" description="Disordered" evidence="1">
    <location>
        <begin position="79"/>
        <end position="104"/>
    </location>
</feature>
<dbReference type="Proteomes" id="UP000197596">
    <property type="component" value="Unassembled WGS sequence"/>
</dbReference>
<dbReference type="AlphaFoldDB" id="A0A246WNF1"/>
<name>A0A246WNF1_9BURK</name>
<dbReference type="Pfam" id="PF04351">
    <property type="entry name" value="PilP"/>
    <property type="match status" value="1"/>
</dbReference>
<comment type="caution">
    <text evidence="3">The sequence shown here is derived from an EMBL/GenBank/DDBJ whole genome shotgun (WGS) entry which is preliminary data.</text>
</comment>
<evidence type="ECO:0000256" key="2">
    <source>
        <dbReference type="SAM" id="SignalP"/>
    </source>
</evidence>
<organism evidence="3 4">
    <name type="scientific">Herbaspirillum robiniae</name>
    <dbReference type="NCBI Taxonomy" id="2014887"/>
    <lineage>
        <taxon>Bacteria</taxon>
        <taxon>Pseudomonadati</taxon>
        <taxon>Pseudomonadota</taxon>
        <taxon>Betaproteobacteria</taxon>
        <taxon>Burkholderiales</taxon>
        <taxon>Oxalobacteraceae</taxon>
        <taxon>Herbaspirillum</taxon>
    </lineage>
</organism>
<evidence type="ECO:0008006" key="5">
    <source>
        <dbReference type="Google" id="ProtNLM"/>
    </source>
</evidence>
<keyword evidence="2" id="KW-0732">Signal</keyword>
<sequence>MKISIAAAAVLAPLAGAFAAVAAGGARPDEASAATAWLAEARRQARPDLALAAPVRQAPVDEQEAPEELLRDPFGLDEEAAADHTGSPPKRHANAQEEDDERPAAPHEPAIRLVGTLVQESAAYAVLKIDGSTHRVRVGDTLPGELGRVLQIREDAVTLSGPGLPHLVAMDSAPALHQAKPASRPGKAARPTKRRLIRPGDEA</sequence>
<reference evidence="3 4" key="1">
    <citation type="submission" date="2017-06" db="EMBL/GenBank/DDBJ databases">
        <title>Herbaspirillum phytohormonus sp. nov., isolated from the root nodule of Robinia pseudoacacia in lead-zinc mine.</title>
        <authorList>
            <person name="Fan M."/>
            <person name="Lin Y."/>
        </authorList>
    </citation>
    <scope>NUCLEOTIDE SEQUENCE [LARGE SCALE GENOMIC DNA]</scope>
    <source>
        <strain evidence="3 4">HZ10</strain>
    </source>
</reference>
<feature type="region of interest" description="Disordered" evidence="1">
    <location>
        <begin position="177"/>
        <end position="203"/>
    </location>
</feature>
<dbReference type="EMBL" id="NJGU01000009">
    <property type="protein sequence ID" value="OWY27885.1"/>
    <property type="molecule type" value="Genomic_DNA"/>
</dbReference>